<dbReference type="InterPro" id="IPR024496">
    <property type="entry name" value="Spore_germ_GerPE"/>
</dbReference>
<dbReference type="Pfam" id="PF10970">
    <property type="entry name" value="GerPE"/>
    <property type="match status" value="1"/>
</dbReference>
<evidence type="ECO:0000313" key="2">
    <source>
        <dbReference type="Proteomes" id="UP000831880"/>
    </source>
</evidence>
<gene>
    <name evidence="1" type="ORF">MUO14_20650</name>
</gene>
<dbReference type="RefSeq" id="WP_244752401.1">
    <property type="nucleotide sequence ID" value="NZ_CP095074.1"/>
</dbReference>
<evidence type="ECO:0000313" key="1">
    <source>
        <dbReference type="EMBL" id="UOQ92795.1"/>
    </source>
</evidence>
<accession>A0ABY4GYP6</accession>
<protein>
    <submittedName>
        <fullName evidence="1">Spore germination protein GerPE</fullName>
    </submittedName>
</protein>
<keyword evidence="2" id="KW-1185">Reference proteome</keyword>
<dbReference type="EMBL" id="CP095074">
    <property type="protein sequence ID" value="UOQ92795.1"/>
    <property type="molecule type" value="Genomic_DNA"/>
</dbReference>
<dbReference type="Proteomes" id="UP000831880">
    <property type="component" value="Chromosome"/>
</dbReference>
<proteinExistence type="predicted"/>
<reference evidence="1 2" key="1">
    <citation type="submission" date="2022-04" db="EMBL/GenBank/DDBJ databases">
        <title>Halobacillus sp. isolated from saltern.</title>
        <authorList>
            <person name="Won M."/>
            <person name="Lee C.-M."/>
            <person name="Woen H.-Y."/>
            <person name="Kwon S.-W."/>
        </authorList>
    </citation>
    <scope>NUCLEOTIDE SEQUENCE [LARGE SCALE GENOMIC DNA]</scope>
    <source>
        <strain evidence="1 2">SSTM10-2</strain>
    </source>
</reference>
<name>A0ABY4GYP6_9BACI</name>
<organism evidence="1 2">
    <name type="scientific">Halobacillus shinanisalinarum</name>
    <dbReference type="NCBI Taxonomy" id="2932258"/>
    <lineage>
        <taxon>Bacteria</taxon>
        <taxon>Bacillati</taxon>
        <taxon>Bacillota</taxon>
        <taxon>Bacilli</taxon>
        <taxon>Bacillales</taxon>
        <taxon>Bacillaceae</taxon>
        <taxon>Halobacillus</taxon>
    </lineage>
</organism>
<sequence length="123" mass="13596">MNKRTVVTENVHVKSVTISSELLIGDLDRLTPTSRAIAVQREAPEVIEENADFDDYPIFKRELSPPLSPLSLPTTFHHNNNEICVGSFHCLGASTASAIQIGGTNYVDALSRVKHIRILNDEQ</sequence>